<proteinExistence type="predicted"/>
<name>A0A7W3R8T6_9ACTN</name>
<protein>
    <submittedName>
        <fullName evidence="3">Uncharacterized protein</fullName>
    </submittedName>
</protein>
<accession>A0A7W3R8T6</accession>
<dbReference type="AlphaFoldDB" id="A0A7W3R8T6"/>
<keyword evidence="4" id="KW-1185">Reference proteome</keyword>
<evidence type="ECO:0000313" key="4">
    <source>
        <dbReference type="Proteomes" id="UP000539313"/>
    </source>
</evidence>
<dbReference type="RefSeq" id="WP_182705621.1">
    <property type="nucleotide sequence ID" value="NZ_JACJII010000001.1"/>
</dbReference>
<keyword evidence="2" id="KW-0472">Membrane</keyword>
<feature type="region of interest" description="Disordered" evidence="1">
    <location>
        <begin position="1"/>
        <end position="43"/>
    </location>
</feature>
<feature type="transmembrane region" description="Helical" evidence="2">
    <location>
        <begin position="81"/>
        <end position="104"/>
    </location>
</feature>
<dbReference type="EMBL" id="JACJII010000001">
    <property type="protein sequence ID" value="MBA9004022.1"/>
    <property type="molecule type" value="Genomic_DNA"/>
</dbReference>
<evidence type="ECO:0000313" key="3">
    <source>
        <dbReference type="EMBL" id="MBA9004022.1"/>
    </source>
</evidence>
<keyword evidence="2" id="KW-1133">Transmembrane helix</keyword>
<reference evidence="3 4" key="1">
    <citation type="submission" date="2020-08" db="EMBL/GenBank/DDBJ databases">
        <title>Sequencing the genomes of 1000 actinobacteria strains.</title>
        <authorList>
            <person name="Klenk H.-P."/>
        </authorList>
    </citation>
    <scope>NUCLEOTIDE SEQUENCE [LARGE SCALE GENOMIC DNA]</scope>
    <source>
        <strain evidence="3 4">DSM 45823</strain>
    </source>
</reference>
<dbReference type="Proteomes" id="UP000539313">
    <property type="component" value="Unassembled WGS sequence"/>
</dbReference>
<feature type="compositionally biased region" description="Low complexity" evidence="1">
    <location>
        <begin position="33"/>
        <end position="43"/>
    </location>
</feature>
<sequence>MKTPRAPRTEDLAKPGEAVRTGRDRISATAQNTAGGARHAATRARAAASAPTAAVAGAKAAAGTVAGTATRLLKGLALTRLLALLRLPRLLVAVAALLAGLVAFRRWRRTR</sequence>
<evidence type="ECO:0000256" key="1">
    <source>
        <dbReference type="SAM" id="MobiDB-lite"/>
    </source>
</evidence>
<keyword evidence="2" id="KW-0812">Transmembrane</keyword>
<gene>
    <name evidence="3" type="ORF">HNR21_002904</name>
</gene>
<organism evidence="3 4">
    <name type="scientific">Thermomonospora cellulosilytica</name>
    <dbReference type="NCBI Taxonomy" id="1411118"/>
    <lineage>
        <taxon>Bacteria</taxon>
        <taxon>Bacillati</taxon>
        <taxon>Actinomycetota</taxon>
        <taxon>Actinomycetes</taxon>
        <taxon>Streptosporangiales</taxon>
        <taxon>Thermomonosporaceae</taxon>
        <taxon>Thermomonospora</taxon>
    </lineage>
</organism>
<comment type="caution">
    <text evidence="3">The sequence shown here is derived from an EMBL/GenBank/DDBJ whole genome shotgun (WGS) entry which is preliminary data.</text>
</comment>
<evidence type="ECO:0000256" key="2">
    <source>
        <dbReference type="SAM" id="Phobius"/>
    </source>
</evidence>